<reference evidence="2 3" key="1">
    <citation type="submission" date="2023-10" db="EMBL/GenBank/DDBJ databases">
        <title>Rubellicoccus peritrichatus gen. nov., sp. nov., isolated from an algae of coral reef tank.</title>
        <authorList>
            <person name="Luo J."/>
        </authorList>
    </citation>
    <scope>NUCLEOTIDE SEQUENCE [LARGE SCALE GENOMIC DNA]</scope>
    <source>
        <strain evidence="2 3">CR14</strain>
    </source>
</reference>
<dbReference type="InterPro" id="IPR036291">
    <property type="entry name" value="NAD(P)-bd_dom_sf"/>
</dbReference>
<evidence type="ECO:0000259" key="1">
    <source>
        <dbReference type="SMART" id="SM00829"/>
    </source>
</evidence>
<dbReference type="SMART" id="SM00829">
    <property type="entry name" value="PKS_ER"/>
    <property type="match status" value="1"/>
</dbReference>
<dbReference type="InterPro" id="IPR013154">
    <property type="entry name" value="ADH-like_N"/>
</dbReference>
<gene>
    <name evidence="2" type="ORF">RZN69_16220</name>
</gene>
<dbReference type="Pfam" id="PF08240">
    <property type="entry name" value="ADH_N"/>
    <property type="match status" value="1"/>
</dbReference>
<dbReference type="Proteomes" id="UP001304300">
    <property type="component" value="Chromosome"/>
</dbReference>
<dbReference type="SUPFAM" id="SSF50129">
    <property type="entry name" value="GroES-like"/>
    <property type="match status" value="1"/>
</dbReference>
<dbReference type="SUPFAM" id="SSF51735">
    <property type="entry name" value="NAD(P)-binding Rossmann-fold domains"/>
    <property type="match status" value="1"/>
</dbReference>
<dbReference type="InterPro" id="IPR050700">
    <property type="entry name" value="YIM1/Zinc_Alcohol_DH_Fams"/>
</dbReference>
<dbReference type="RefSeq" id="WP_317832301.1">
    <property type="nucleotide sequence ID" value="NZ_CP136920.1"/>
</dbReference>
<sequence length="329" mass="35212">MKAAILTQYGSPRNLQVTEVEQPQVGANEVLVKVHAASINDWDWCIVKGSPFYIRLLCGLLKPKVRIAGVDIAGRVEAVGDAVKTFQPGDTVYGDLSDCGLGGFAEYASIPEASLSRMPAKADFIQAAAIPHAATLALQGLRDVGQLEPTDTLLINGAGGGVGTIGLQIARSLGVGHVVGVDHASKLDMMRSLGYDEVIDYTQCDFTSAGKTYDLILDTKTNCFPLKYLKALKPNGSYVTVGGQTLRLIQTLLLGRAVRMFSTKKLRIVALKPNKGLGDISAMIDNNEITPITEGPYPLEDIAEAVQRFGDGLHQGKLIISMDTGERLQ</sequence>
<dbReference type="KEGG" id="puo:RZN69_16220"/>
<protein>
    <submittedName>
        <fullName evidence="2">NAD(P)-dependent alcohol dehydrogenase</fullName>
    </submittedName>
</protein>
<dbReference type="InterPro" id="IPR011032">
    <property type="entry name" value="GroES-like_sf"/>
</dbReference>
<dbReference type="GO" id="GO:0016491">
    <property type="term" value="F:oxidoreductase activity"/>
    <property type="evidence" value="ECO:0007669"/>
    <property type="project" value="InterPro"/>
</dbReference>
<dbReference type="Gene3D" id="3.40.50.720">
    <property type="entry name" value="NAD(P)-binding Rossmann-like Domain"/>
    <property type="match status" value="1"/>
</dbReference>
<dbReference type="EMBL" id="CP136920">
    <property type="protein sequence ID" value="WOO40168.1"/>
    <property type="molecule type" value="Genomic_DNA"/>
</dbReference>
<name>A0AAQ3LAZ2_9BACT</name>
<dbReference type="PANTHER" id="PTHR11695">
    <property type="entry name" value="ALCOHOL DEHYDROGENASE RELATED"/>
    <property type="match status" value="1"/>
</dbReference>
<feature type="domain" description="Enoyl reductase (ER)" evidence="1">
    <location>
        <begin position="10"/>
        <end position="320"/>
    </location>
</feature>
<keyword evidence="3" id="KW-1185">Reference proteome</keyword>
<accession>A0AAQ3LAZ2</accession>
<dbReference type="Gene3D" id="3.90.180.10">
    <property type="entry name" value="Medium-chain alcohol dehydrogenases, catalytic domain"/>
    <property type="match status" value="1"/>
</dbReference>
<dbReference type="AlphaFoldDB" id="A0AAQ3LAZ2"/>
<evidence type="ECO:0000313" key="2">
    <source>
        <dbReference type="EMBL" id="WOO40168.1"/>
    </source>
</evidence>
<dbReference type="Pfam" id="PF13602">
    <property type="entry name" value="ADH_zinc_N_2"/>
    <property type="match status" value="1"/>
</dbReference>
<dbReference type="CDD" id="cd08267">
    <property type="entry name" value="MDR1"/>
    <property type="match status" value="1"/>
</dbReference>
<proteinExistence type="predicted"/>
<dbReference type="PANTHER" id="PTHR11695:SF294">
    <property type="entry name" value="RETICULON-4-INTERACTING PROTEIN 1, MITOCHONDRIAL"/>
    <property type="match status" value="1"/>
</dbReference>
<organism evidence="2 3">
    <name type="scientific">Rubellicoccus peritrichatus</name>
    <dbReference type="NCBI Taxonomy" id="3080537"/>
    <lineage>
        <taxon>Bacteria</taxon>
        <taxon>Pseudomonadati</taxon>
        <taxon>Verrucomicrobiota</taxon>
        <taxon>Opitutia</taxon>
        <taxon>Puniceicoccales</taxon>
        <taxon>Cerasicoccaceae</taxon>
        <taxon>Rubellicoccus</taxon>
    </lineage>
</organism>
<evidence type="ECO:0000313" key="3">
    <source>
        <dbReference type="Proteomes" id="UP001304300"/>
    </source>
</evidence>
<dbReference type="InterPro" id="IPR020843">
    <property type="entry name" value="ER"/>
</dbReference>